<organism evidence="2 3">
    <name type="scientific">Bifidobacterium mongoliense DSM 21395</name>
    <dbReference type="NCBI Taxonomy" id="1437603"/>
    <lineage>
        <taxon>Bacteria</taxon>
        <taxon>Bacillati</taxon>
        <taxon>Actinomycetota</taxon>
        <taxon>Actinomycetes</taxon>
        <taxon>Bifidobacteriales</taxon>
        <taxon>Bifidobacteriaceae</taxon>
        <taxon>Bifidobacterium</taxon>
    </lineage>
</organism>
<keyword evidence="3" id="KW-1185">Reference proteome</keyword>
<proteinExistence type="predicted"/>
<sequence>MDIVQALNVSHAYDMRKVARFESLAPSPSGDPGPTYDIALMEQPRMKDTSCSICLTPPCSAPAVNGPDAGTSRQVHRRHARNATTAMTANAPTTQQIPIFTPRRMPIPL</sequence>
<evidence type="ECO:0000313" key="3">
    <source>
        <dbReference type="Proteomes" id="UP000029082"/>
    </source>
</evidence>
<reference evidence="2 3" key="1">
    <citation type="submission" date="2014-03" db="EMBL/GenBank/DDBJ databases">
        <title>Genomics of Bifidobacteria.</title>
        <authorList>
            <person name="Ventura M."/>
            <person name="Milani C."/>
            <person name="Lugli G.A."/>
        </authorList>
    </citation>
    <scope>NUCLEOTIDE SEQUENCE [LARGE SCALE GENOMIC DNA]</scope>
    <source>
        <strain evidence="2 3">DSM 21395</strain>
    </source>
</reference>
<feature type="region of interest" description="Disordered" evidence="1">
    <location>
        <begin position="62"/>
        <end position="109"/>
    </location>
</feature>
<evidence type="ECO:0000313" key="2">
    <source>
        <dbReference type="EMBL" id="KFI78293.1"/>
    </source>
</evidence>
<feature type="compositionally biased region" description="Low complexity" evidence="1">
    <location>
        <begin position="82"/>
        <end position="94"/>
    </location>
</feature>
<name>A0A087C4U3_9BIFI</name>
<comment type="caution">
    <text evidence="2">The sequence shown here is derived from an EMBL/GenBank/DDBJ whole genome shotgun (WGS) entry which is preliminary data.</text>
</comment>
<dbReference type="AlphaFoldDB" id="A0A087C4U3"/>
<gene>
    <name evidence="2" type="ORF">BMON_1558</name>
</gene>
<evidence type="ECO:0000256" key="1">
    <source>
        <dbReference type="SAM" id="MobiDB-lite"/>
    </source>
</evidence>
<dbReference type="Proteomes" id="UP000029082">
    <property type="component" value="Unassembled WGS sequence"/>
</dbReference>
<protein>
    <submittedName>
        <fullName evidence="2">Uncharacterized protein</fullName>
    </submittedName>
</protein>
<dbReference type="EMBL" id="JGZE01000004">
    <property type="protein sequence ID" value="KFI78293.1"/>
    <property type="molecule type" value="Genomic_DNA"/>
</dbReference>
<accession>A0A087C4U3</accession>